<reference evidence="5" key="1">
    <citation type="journal article" date="2019" name="Int. J. Syst. Evol. Microbiol.">
        <title>The Global Catalogue of Microorganisms (GCM) 10K type strain sequencing project: providing services to taxonomists for standard genome sequencing and annotation.</title>
        <authorList>
            <consortium name="The Broad Institute Genomics Platform"/>
            <consortium name="The Broad Institute Genome Sequencing Center for Infectious Disease"/>
            <person name="Wu L."/>
            <person name="Ma J."/>
        </authorList>
    </citation>
    <scope>NUCLEOTIDE SEQUENCE [LARGE SCALE GENOMIC DNA]</scope>
    <source>
        <strain evidence="5">NBRC 113072</strain>
    </source>
</reference>
<dbReference type="PANTHER" id="PTHR43318:SF1">
    <property type="entry name" value="POLYSACCHARIDE BIOSYNTHESIS PROTEIN EPSC-RELATED"/>
    <property type="match status" value="1"/>
</dbReference>
<proteinExistence type="inferred from homology"/>
<organism evidence="4 5">
    <name type="scientific">Mobilicoccus caccae</name>
    <dbReference type="NCBI Taxonomy" id="1859295"/>
    <lineage>
        <taxon>Bacteria</taxon>
        <taxon>Bacillati</taxon>
        <taxon>Actinomycetota</taxon>
        <taxon>Actinomycetes</taxon>
        <taxon>Micrococcales</taxon>
        <taxon>Dermatophilaceae</taxon>
        <taxon>Mobilicoccus</taxon>
    </lineage>
</organism>
<evidence type="ECO:0000313" key="4">
    <source>
        <dbReference type="EMBL" id="GMA38676.1"/>
    </source>
</evidence>
<dbReference type="EMBL" id="BSUO01000001">
    <property type="protein sequence ID" value="GMA38676.1"/>
    <property type="molecule type" value="Genomic_DNA"/>
</dbReference>
<dbReference type="InterPro" id="IPR051203">
    <property type="entry name" value="Polysaccharide_Synthase-Rel"/>
</dbReference>
<dbReference type="InterPro" id="IPR036291">
    <property type="entry name" value="NAD(P)-bd_dom_sf"/>
</dbReference>
<gene>
    <name evidence="4" type="ORF">GCM10025883_07210</name>
</gene>
<feature type="compositionally biased region" description="Low complexity" evidence="2">
    <location>
        <begin position="262"/>
        <end position="272"/>
    </location>
</feature>
<comment type="caution">
    <text evidence="4">The sequence shown here is derived from an EMBL/GenBank/DDBJ whole genome shotgun (WGS) entry which is preliminary data.</text>
</comment>
<evidence type="ECO:0000256" key="2">
    <source>
        <dbReference type="SAM" id="MobiDB-lite"/>
    </source>
</evidence>
<dbReference type="Proteomes" id="UP001157126">
    <property type="component" value="Unassembled WGS sequence"/>
</dbReference>
<keyword evidence="5" id="KW-1185">Reference proteome</keyword>
<feature type="compositionally biased region" description="Pro residues" evidence="2">
    <location>
        <begin position="288"/>
        <end position="298"/>
    </location>
</feature>
<dbReference type="Pfam" id="PF02719">
    <property type="entry name" value="Polysacc_synt_2"/>
    <property type="match status" value="1"/>
</dbReference>
<feature type="domain" description="Polysaccharide biosynthesis protein CapD-like" evidence="3">
    <location>
        <begin position="164"/>
        <end position="206"/>
    </location>
</feature>
<dbReference type="SUPFAM" id="SSF51735">
    <property type="entry name" value="NAD(P)-binding Rossmann-fold domains"/>
    <property type="match status" value="2"/>
</dbReference>
<accession>A0ABQ6IMM0</accession>
<comment type="similarity">
    <text evidence="1">Belongs to the polysaccharide synthase family.</text>
</comment>
<dbReference type="PANTHER" id="PTHR43318">
    <property type="entry name" value="UDP-N-ACETYLGLUCOSAMINE 4,6-DEHYDRATASE"/>
    <property type="match status" value="1"/>
</dbReference>
<sequence>MFALRFVVRARATRRAVVSGKGRPALVFGAGGAGSRLVRMLVAEDDSPVAPVAFLDDDPVKRRRRIEGVKVLGGHEDLERVAGEVGATLLVLAAPSAPASVLEEISATAASLGIDVKVLPNVAEVVGTPSVHDLRDLDFADFLGRRPVDLDEGMIGDHLAGRRVLVTGAGGSIGSELCRQISRFAPERLILLDRDESGLHSTQVGLVGHGLLDSDDVVLADLRDAPGWPRSSPRPVRTSSSMRRRSSTCPCSNASRQRPGRRTSSARPTCSPRRPRAARPPSSTSPPTRRPTPPRSSG</sequence>
<feature type="compositionally biased region" description="Low complexity" evidence="2">
    <location>
        <begin position="229"/>
        <end position="252"/>
    </location>
</feature>
<evidence type="ECO:0000256" key="1">
    <source>
        <dbReference type="ARBA" id="ARBA00007430"/>
    </source>
</evidence>
<evidence type="ECO:0000259" key="3">
    <source>
        <dbReference type="Pfam" id="PF02719"/>
    </source>
</evidence>
<feature type="region of interest" description="Disordered" evidence="2">
    <location>
        <begin position="223"/>
        <end position="298"/>
    </location>
</feature>
<name>A0ABQ6IMM0_9MICO</name>
<dbReference type="InterPro" id="IPR003869">
    <property type="entry name" value="Polysac_CapD-like"/>
</dbReference>
<evidence type="ECO:0000313" key="5">
    <source>
        <dbReference type="Proteomes" id="UP001157126"/>
    </source>
</evidence>
<dbReference type="Gene3D" id="3.40.50.720">
    <property type="entry name" value="NAD(P)-binding Rossmann-like Domain"/>
    <property type="match status" value="2"/>
</dbReference>
<protein>
    <recommendedName>
        <fullName evidence="3">Polysaccharide biosynthesis protein CapD-like domain-containing protein</fullName>
    </recommendedName>
</protein>